<feature type="transmembrane region" description="Helical" evidence="5">
    <location>
        <begin position="12"/>
        <end position="32"/>
    </location>
</feature>
<evidence type="ECO:0000256" key="2">
    <source>
        <dbReference type="ARBA" id="ARBA00022692"/>
    </source>
</evidence>
<dbReference type="Proteomes" id="UP001177023">
    <property type="component" value="Unassembled WGS sequence"/>
</dbReference>
<reference evidence="6" key="1">
    <citation type="submission" date="2023-06" db="EMBL/GenBank/DDBJ databases">
        <authorList>
            <person name="Delattre M."/>
        </authorList>
    </citation>
    <scope>NUCLEOTIDE SEQUENCE</scope>
    <source>
        <strain evidence="6">AF72</strain>
    </source>
</reference>
<name>A0AA36C4E9_9BILA</name>
<keyword evidence="2 5" id="KW-0812">Transmembrane</keyword>
<keyword evidence="8" id="KW-1185">Reference proteome</keyword>
<comment type="caution">
    <text evidence="6">The sequence shown here is derived from an EMBL/GenBank/DDBJ whole genome shotgun (WGS) entry which is preliminary data.</text>
</comment>
<evidence type="ECO:0000313" key="7">
    <source>
        <dbReference type="EMBL" id="CAJ0569381.1"/>
    </source>
</evidence>
<dbReference type="EMBL" id="CATQJA010000223">
    <property type="protein sequence ID" value="CAJ0558214.1"/>
    <property type="molecule type" value="Genomic_DNA"/>
</dbReference>
<protein>
    <submittedName>
        <fullName evidence="6">Uncharacterized protein</fullName>
    </submittedName>
</protein>
<feature type="transmembrane region" description="Helical" evidence="5">
    <location>
        <begin position="105"/>
        <end position="129"/>
    </location>
</feature>
<dbReference type="InterPro" id="IPR050579">
    <property type="entry name" value="PMP-22/EMP/MP20-like"/>
</dbReference>
<feature type="non-terminal residue" evidence="6">
    <location>
        <position position="1"/>
    </location>
</feature>
<evidence type="ECO:0000313" key="8">
    <source>
        <dbReference type="Proteomes" id="UP001177023"/>
    </source>
</evidence>
<dbReference type="EMBL" id="CATQJA010002012">
    <property type="protein sequence ID" value="CAJ0569381.1"/>
    <property type="molecule type" value="Genomic_DNA"/>
</dbReference>
<dbReference type="PANTHER" id="PTHR10671:SF108">
    <property type="entry name" value="CLAUDIN FAMILY PROTEIN-RELATED"/>
    <property type="match status" value="1"/>
</dbReference>
<dbReference type="PANTHER" id="PTHR10671">
    <property type="entry name" value="EPITHELIAL MEMBRANE PROTEIN-RELATED"/>
    <property type="match status" value="1"/>
</dbReference>
<organism evidence="6 8">
    <name type="scientific">Mesorhabditis spiculigera</name>
    <dbReference type="NCBI Taxonomy" id="96644"/>
    <lineage>
        <taxon>Eukaryota</taxon>
        <taxon>Metazoa</taxon>
        <taxon>Ecdysozoa</taxon>
        <taxon>Nematoda</taxon>
        <taxon>Chromadorea</taxon>
        <taxon>Rhabditida</taxon>
        <taxon>Rhabditina</taxon>
        <taxon>Rhabditomorpha</taxon>
        <taxon>Rhabditoidea</taxon>
        <taxon>Rhabditidae</taxon>
        <taxon>Mesorhabditinae</taxon>
        <taxon>Mesorhabditis</taxon>
    </lineage>
</organism>
<dbReference type="GO" id="GO:0005886">
    <property type="term" value="C:plasma membrane"/>
    <property type="evidence" value="ECO:0007669"/>
    <property type="project" value="TreeGrafter"/>
</dbReference>
<dbReference type="Pfam" id="PF06653">
    <property type="entry name" value="Claudin_3"/>
    <property type="match status" value="1"/>
</dbReference>
<evidence type="ECO:0000313" key="6">
    <source>
        <dbReference type="EMBL" id="CAJ0558214.1"/>
    </source>
</evidence>
<sequence length="195" mass="21595">MANRLRTAKMSYGILIIIAFIFTMVALFTPGWRSYKGEGAPFFGLITLDCGNGVRYVARPDCHEWFRYKATFEKVALGCMIVAALLEFICVISFCLLLSKARYRLAAPAAGMCALAALLIAIAVIWYAVRFDTKTTYMQSSRYEMVHQAHLGYSWYLAIVAFIFTLLAAAAAGATSSLGIVDTRPPEVHHHHVNA</sequence>
<evidence type="ECO:0000256" key="3">
    <source>
        <dbReference type="ARBA" id="ARBA00022989"/>
    </source>
</evidence>
<evidence type="ECO:0000256" key="4">
    <source>
        <dbReference type="ARBA" id="ARBA00023136"/>
    </source>
</evidence>
<dbReference type="InterPro" id="IPR009545">
    <property type="entry name" value="Claudin-like"/>
</dbReference>
<comment type="subcellular location">
    <subcellularLocation>
        <location evidence="1">Membrane</location>
        <topology evidence="1">Multi-pass membrane protein</topology>
    </subcellularLocation>
</comment>
<accession>A0AA36C4E9</accession>
<gene>
    <name evidence="7" type="ORF">MSPICULIGERA_LOCUS7862</name>
    <name evidence="6" type="ORF">MSPICULIGERA_LOCUS905</name>
</gene>
<keyword evidence="3 5" id="KW-1133">Transmembrane helix</keyword>
<dbReference type="AlphaFoldDB" id="A0AA36C4E9"/>
<feature type="transmembrane region" description="Helical" evidence="5">
    <location>
        <begin position="75"/>
        <end position="98"/>
    </location>
</feature>
<proteinExistence type="predicted"/>
<evidence type="ECO:0000256" key="1">
    <source>
        <dbReference type="ARBA" id="ARBA00004141"/>
    </source>
</evidence>
<evidence type="ECO:0000256" key="5">
    <source>
        <dbReference type="SAM" id="Phobius"/>
    </source>
</evidence>
<feature type="transmembrane region" description="Helical" evidence="5">
    <location>
        <begin position="153"/>
        <end position="174"/>
    </location>
</feature>
<dbReference type="Gene3D" id="1.20.140.150">
    <property type="match status" value="1"/>
</dbReference>
<keyword evidence="4 5" id="KW-0472">Membrane</keyword>